<gene>
    <name evidence="3" type="ORF">BLA24_11940</name>
</gene>
<feature type="compositionally biased region" description="Low complexity" evidence="1">
    <location>
        <begin position="262"/>
        <end position="272"/>
    </location>
</feature>
<evidence type="ECO:0000313" key="4">
    <source>
        <dbReference type="Proteomes" id="UP000222531"/>
    </source>
</evidence>
<dbReference type="RefSeq" id="WP_099198979.1">
    <property type="nucleotide sequence ID" value="NZ_NHZO01000136.1"/>
</dbReference>
<feature type="compositionally biased region" description="Low complexity" evidence="1">
    <location>
        <begin position="334"/>
        <end position="386"/>
    </location>
</feature>
<feature type="region of interest" description="Disordered" evidence="1">
    <location>
        <begin position="202"/>
        <end position="412"/>
    </location>
</feature>
<dbReference type="AlphaFoldDB" id="A0A2G1XKN9"/>
<proteinExistence type="predicted"/>
<organism evidence="3 4">
    <name type="scientific">Streptomyces cinnamoneus</name>
    <name type="common">Streptoverticillium cinnamoneum</name>
    <dbReference type="NCBI Taxonomy" id="53446"/>
    <lineage>
        <taxon>Bacteria</taxon>
        <taxon>Bacillati</taxon>
        <taxon>Actinomycetota</taxon>
        <taxon>Actinomycetes</taxon>
        <taxon>Kitasatosporales</taxon>
        <taxon>Streptomycetaceae</taxon>
        <taxon>Streptomyces</taxon>
        <taxon>Streptomyces cinnamoneus group</taxon>
    </lineage>
</organism>
<evidence type="ECO:0000256" key="1">
    <source>
        <dbReference type="SAM" id="MobiDB-lite"/>
    </source>
</evidence>
<reference evidence="3 4" key="1">
    <citation type="journal article" date="2017" name="Biochemistry">
        <title>Identification of the Biosynthetic Pathway for the Antibiotic Bicyclomycin.</title>
        <authorList>
            <person name="Patteson J."/>
            <person name="Cai W."/>
            <person name="Johnson R.A."/>
            <person name="Santa Maria K."/>
            <person name="Li B."/>
        </authorList>
    </citation>
    <scope>NUCLEOTIDE SEQUENCE [LARGE SCALE GENOMIC DNA]</scope>
    <source>
        <strain evidence="3 4">ATCC 21532</strain>
    </source>
</reference>
<feature type="domain" description="DUF6777" evidence="2">
    <location>
        <begin position="55"/>
        <end position="212"/>
    </location>
</feature>
<sequence>MLAAAALLGGAGVAGCGNDTERKAARISLEAAGVIAPKPFMEAPDSDLRGVKAVTGARSRGAFGGTPGRTRCDKATLIQQITADKVKADAWAKARGIPADKIAEHIRSLTEEIVPEDTLVKNHNYEGDGKTVAYLSVLQVGTAVLLDPYDNPAVKCNCGNPLRQPENGIDREASTYTGKRWESFQSTQVTVIIVRSPEEGPRETLPVIDVQHPDRGFNRPAGSDGSTDSKPYPVTPPPSTVPTPSGSAPGTGSPSGPGEPSGSGSPSTSGTPSGSGGPSVPGPSSGRPSTGGPVTSKPPSGKPPATSAGPPRTGSPASSRPPATGKPPVASHSAAAVQPTAARTTAAAPPVHTTAAAPPAHTTGAAPPARTTAAAPPLRTTAAPVPSRTVAPPDAVTPGGQAPPGPARSAVP</sequence>
<name>A0A2G1XKN9_STRCJ</name>
<protein>
    <recommendedName>
        <fullName evidence="2">DUF6777 domain-containing protein</fullName>
    </recommendedName>
</protein>
<keyword evidence="4" id="KW-1185">Reference proteome</keyword>
<dbReference type="EMBL" id="NHZO01000136">
    <property type="protein sequence ID" value="PHQ51786.1"/>
    <property type="molecule type" value="Genomic_DNA"/>
</dbReference>
<accession>A0A2G1XKN9</accession>
<evidence type="ECO:0000259" key="2">
    <source>
        <dbReference type="Pfam" id="PF20568"/>
    </source>
</evidence>
<dbReference type="InterPro" id="IPR046704">
    <property type="entry name" value="DUF6777"/>
</dbReference>
<feature type="compositionally biased region" description="Low complexity" evidence="1">
    <location>
        <begin position="282"/>
        <end position="295"/>
    </location>
</feature>
<dbReference type="Pfam" id="PF20568">
    <property type="entry name" value="DUF6777"/>
    <property type="match status" value="1"/>
</dbReference>
<dbReference type="OrthoDB" id="4655582at2"/>
<evidence type="ECO:0000313" key="3">
    <source>
        <dbReference type="EMBL" id="PHQ51786.1"/>
    </source>
</evidence>
<comment type="caution">
    <text evidence="3">The sequence shown here is derived from an EMBL/GenBank/DDBJ whole genome shotgun (WGS) entry which is preliminary data.</text>
</comment>
<dbReference type="Proteomes" id="UP000222531">
    <property type="component" value="Unassembled WGS sequence"/>
</dbReference>
<feature type="compositionally biased region" description="Low complexity" evidence="1">
    <location>
        <begin position="242"/>
        <end position="252"/>
    </location>
</feature>